<dbReference type="OrthoDB" id="2591260at2759"/>
<proteinExistence type="predicted"/>
<name>W4K7R6_HETIT</name>
<accession>W4K7R6</accession>
<evidence type="ECO:0000313" key="3">
    <source>
        <dbReference type="Proteomes" id="UP000030671"/>
    </source>
</evidence>
<dbReference type="HOGENOM" id="CLU_001598_0_0_1"/>
<feature type="compositionally biased region" description="Low complexity" evidence="1">
    <location>
        <begin position="1408"/>
        <end position="1419"/>
    </location>
</feature>
<evidence type="ECO:0000256" key="1">
    <source>
        <dbReference type="SAM" id="MobiDB-lite"/>
    </source>
</evidence>
<feature type="region of interest" description="Disordered" evidence="1">
    <location>
        <begin position="1131"/>
        <end position="1175"/>
    </location>
</feature>
<dbReference type="InterPro" id="IPR016024">
    <property type="entry name" value="ARM-type_fold"/>
</dbReference>
<feature type="compositionally biased region" description="Polar residues" evidence="1">
    <location>
        <begin position="19"/>
        <end position="40"/>
    </location>
</feature>
<evidence type="ECO:0008006" key="4">
    <source>
        <dbReference type="Google" id="ProtNLM"/>
    </source>
</evidence>
<feature type="region of interest" description="Disordered" evidence="1">
    <location>
        <begin position="170"/>
        <end position="199"/>
    </location>
</feature>
<sequence>MSLPTPPGTSHRDKENRTPRMSSGSRVVWSQNNKYHNATSPPRHRLPTSASKVAPAKSILKTPHYSFLPLIIEKQRESTPEPGDPLADLDYLERPVSKIVASDTSLRELIESYSVLAARLKSAVDEQTDADSSWPLFQPLRTHRAQFVDAVVRDLGKAMVDPLAGVALSEQMDQERPVEEPRPILPSPRKSPRKKRGMSEEQVKLARDLCTTAHAVIKLVGIVFTLPAIYQIFSDKELGLILTHVLAIPLAQELPTPNARKTCALSIWLLQAQRLPAKILEPARDRIAYAIRRAIEGELGKEGKKGSVSDGLKAIHDLSLHNPAIFVPALTELMPTVLRHLLAATLPLRVQACHALGGFTLALSRIPISQYHTALSDTIEYFLVTPSLRKPGTEEATAPLDPLIVRTIRTTLSAEEANNTAQGPVWALSVLASFIVLLGPRLCLSTKLARIVSALLSLAMRHRKSSVRALTCLIWRPLIWVYFRPPLIEADENGDPVVEQLDAEHVTLAPEDAVKREPFWRVIRSVVDMGAGIAAIGALLTIYTDDDKTMEKVMYILKMMVQRGGYACHDAMEIVKRFVGTEAAPEWQWDKLLPQALFSSYPGLLTVELSSLSLVVKPIFDLTPIPEDVRPLTRAELASEGVFDGLVAIWRQGLTHVHLAANAELPSEILDTWKGLLEVSVSGFQESRDENGMATMTQRTATILTEILGDQTIQLSAAAETADDFILEAPEDAPPLHNRSNAAMKLCVVRDLWDIVSKALPDDYRGVAGETLASYLVEKEADLTWETDSPDDARSEWTWLCSEVLVHCPVGLLKTFWGVDSTTRQWDWQWTVEVRSLVWRTFIERWHEIAPSKWENTLFLLAVPFADKDSWEMSDDDLNVWESILGSCMNKALDEGVESVRVIEYISGLISSTHIPTSTSSTRVVDVLLSHLDVTEISEVPCALLELVNDTLQSTYPPEPRNKMTSLWLIRTVTRLVETCPVKLLYRTLCALQDGAIIWIADAYEVFYDDEYSFDIVPLYQTMVICLRSLLASTDSLVALSPLLASGFRRSSDTPPAILQTFTEFWEATYAKISPPRGGWPKELLAHIPVPSTKTRRAEALAVTKHALGYTPDPAPVEITAAKLAKMPMELMPRTPPSSSTSLPKTPQATSSTLSSPPHRPFKTAVSSPRHENLYESPLTPLDSVFLHAATPPVTPKSPSRSTKDKSIADKENMSPHSPTTSIVERIHMRSPPTVLGKRLLDSAYWERPAKRGRSSPEALLPAIQDDGFAAAAVFSLRSRSPSLESTCSNDSEDDRLTVEQALLSSPDSVHESTSPLMRNIHDKKATPSRLHRRSPDTRGHKRMIMEAVEVPFLRDIRRRERTKSVQTARAAPRRSLRRIQSLPEAETQIQRKVTPRKRRKDLPSRTNSSPINLSLSSPLRALEDAQGLGSDDSMVFMDPGHRYMADVPSSDDDPHIGQVTPHHLVSPAMRRLHDSLANDPPSDDSNVSPSPLRLRMQKHTSISQPSTPIRR</sequence>
<reference evidence="2 3" key="1">
    <citation type="journal article" date="2012" name="New Phytol.">
        <title>Insight into trade-off between wood decay and parasitism from the genome of a fungal forest pathogen.</title>
        <authorList>
            <person name="Olson A."/>
            <person name="Aerts A."/>
            <person name="Asiegbu F."/>
            <person name="Belbahri L."/>
            <person name="Bouzid O."/>
            <person name="Broberg A."/>
            <person name="Canback B."/>
            <person name="Coutinho P.M."/>
            <person name="Cullen D."/>
            <person name="Dalman K."/>
            <person name="Deflorio G."/>
            <person name="van Diepen L.T."/>
            <person name="Dunand C."/>
            <person name="Duplessis S."/>
            <person name="Durling M."/>
            <person name="Gonthier P."/>
            <person name="Grimwood J."/>
            <person name="Fossdal C.G."/>
            <person name="Hansson D."/>
            <person name="Henrissat B."/>
            <person name="Hietala A."/>
            <person name="Himmelstrand K."/>
            <person name="Hoffmeister D."/>
            <person name="Hogberg N."/>
            <person name="James T.Y."/>
            <person name="Karlsson M."/>
            <person name="Kohler A."/>
            <person name="Kues U."/>
            <person name="Lee Y.H."/>
            <person name="Lin Y.C."/>
            <person name="Lind M."/>
            <person name="Lindquist E."/>
            <person name="Lombard V."/>
            <person name="Lucas S."/>
            <person name="Lunden K."/>
            <person name="Morin E."/>
            <person name="Murat C."/>
            <person name="Park J."/>
            <person name="Raffaello T."/>
            <person name="Rouze P."/>
            <person name="Salamov A."/>
            <person name="Schmutz J."/>
            <person name="Solheim H."/>
            <person name="Stahlberg J."/>
            <person name="Velez H."/>
            <person name="de Vries R.P."/>
            <person name="Wiebenga A."/>
            <person name="Woodward S."/>
            <person name="Yakovlev I."/>
            <person name="Garbelotto M."/>
            <person name="Martin F."/>
            <person name="Grigoriev I.V."/>
            <person name="Stenlid J."/>
        </authorList>
    </citation>
    <scope>NUCLEOTIDE SEQUENCE [LARGE SCALE GENOMIC DNA]</scope>
    <source>
        <strain evidence="2 3">TC 32-1</strain>
    </source>
</reference>
<feature type="compositionally biased region" description="Basic and acidic residues" evidence="1">
    <location>
        <begin position="173"/>
        <end position="182"/>
    </location>
</feature>
<dbReference type="EMBL" id="KI925458">
    <property type="protein sequence ID" value="ETW81828.1"/>
    <property type="molecule type" value="Genomic_DNA"/>
</dbReference>
<dbReference type="SUPFAM" id="SSF48371">
    <property type="entry name" value="ARM repeat"/>
    <property type="match status" value="1"/>
</dbReference>
<gene>
    <name evidence="2" type="ORF">HETIRDRAFT_451528</name>
</gene>
<feature type="region of interest" description="Disordered" evidence="1">
    <location>
        <begin position="1474"/>
        <end position="1512"/>
    </location>
</feature>
<dbReference type="GeneID" id="20676161"/>
<feature type="compositionally biased region" description="Polar residues" evidence="1">
    <location>
        <begin position="1500"/>
        <end position="1512"/>
    </location>
</feature>
<feature type="compositionally biased region" description="Low complexity" evidence="1">
    <location>
        <begin position="1479"/>
        <end position="1492"/>
    </location>
</feature>
<feature type="compositionally biased region" description="Low complexity" evidence="1">
    <location>
        <begin position="1137"/>
        <end position="1147"/>
    </location>
</feature>
<keyword evidence="3" id="KW-1185">Reference proteome</keyword>
<dbReference type="KEGG" id="hir:HETIRDRAFT_451528"/>
<feature type="region of interest" description="Disordered" evidence="1">
    <location>
        <begin position="1"/>
        <end position="48"/>
    </location>
</feature>
<protein>
    <recommendedName>
        <fullName evidence="4">Telomere-associated protein Rif1 N-terminal domain-containing protein</fullName>
    </recommendedName>
</protein>
<feature type="region of interest" description="Disordered" evidence="1">
    <location>
        <begin position="1190"/>
        <end position="1222"/>
    </location>
</feature>
<feature type="compositionally biased region" description="Basic and acidic residues" evidence="1">
    <location>
        <begin position="1202"/>
        <end position="1214"/>
    </location>
</feature>
<dbReference type="eggNOG" id="ENOG502SMQ7">
    <property type="taxonomic scope" value="Eukaryota"/>
</dbReference>
<evidence type="ECO:0000313" key="2">
    <source>
        <dbReference type="EMBL" id="ETW81828.1"/>
    </source>
</evidence>
<dbReference type="Proteomes" id="UP000030671">
    <property type="component" value="Unassembled WGS sequence"/>
</dbReference>
<organism evidence="2 3">
    <name type="scientific">Heterobasidion irregulare (strain TC 32-1)</name>
    <dbReference type="NCBI Taxonomy" id="747525"/>
    <lineage>
        <taxon>Eukaryota</taxon>
        <taxon>Fungi</taxon>
        <taxon>Dikarya</taxon>
        <taxon>Basidiomycota</taxon>
        <taxon>Agaricomycotina</taxon>
        <taxon>Agaricomycetes</taxon>
        <taxon>Russulales</taxon>
        <taxon>Bondarzewiaceae</taxon>
        <taxon>Heterobasidion</taxon>
        <taxon>Heterobasidion annosum species complex</taxon>
    </lineage>
</organism>
<dbReference type="InParanoid" id="W4K7R6"/>
<dbReference type="RefSeq" id="XP_009546427.1">
    <property type="nucleotide sequence ID" value="XM_009548132.1"/>
</dbReference>
<dbReference type="STRING" id="747525.W4K7R6"/>
<feature type="region of interest" description="Disordered" evidence="1">
    <location>
        <begin position="1361"/>
        <end position="1419"/>
    </location>
</feature>